<proteinExistence type="predicted"/>
<dbReference type="EMBL" id="LJDB01000022">
    <property type="protein sequence ID" value="ONI42091.1"/>
    <property type="molecule type" value="Genomic_DNA"/>
</dbReference>
<evidence type="ECO:0000313" key="1">
    <source>
        <dbReference type="EMBL" id="ONI42091.1"/>
    </source>
</evidence>
<sequence>MYPDEAPNTVNNFIHLAEQNFYNYTYINKIVPGYFIQGGDPIGNGYGFPGYFIKSECKYNGVSNNINLTKGVIAMARSSTFNTEGSQFFILTEDARQLNGQYSAFGKVISGIEVIDAMETIELDNTYGPKQPIKIKEIIVDTKGYPYPEPIVIGT</sequence>
<name>A0ACC8XFW8_9FIRM</name>
<accession>A0ACC8XFW8</accession>
<organism evidence="1 2">
    <name type="scientific">Candidatus Epulonipiscium fishelsonii</name>
    <dbReference type="NCBI Taxonomy" id="77094"/>
    <lineage>
        <taxon>Bacteria</taxon>
        <taxon>Bacillati</taxon>
        <taxon>Bacillota</taxon>
        <taxon>Clostridia</taxon>
        <taxon>Lachnospirales</taxon>
        <taxon>Lachnospiraceae</taxon>
        <taxon>Candidatus Epulonipiscium</taxon>
    </lineage>
</organism>
<reference evidence="1" key="1">
    <citation type="submission" date="2016-08" db="EMBL/GenBank/DDBJ databases">
        <authorList>
            <person name="Ngugi D.K."/>
            <person name="Miyake S."/>
            <person name="Stingl U."/>
        </authorList>
    </citation>
    <scope>NUCLEOTIDE SEQUENCE</scope>
    <source>
        <strain evidence="1">SCG-B11WGA-EpuloA1</strain>
    </source>
</reference>
<gene>
    <name evidence="1" type="ORF">AN396_00420</name>
</gene>
<protein>
    <submittedName>
        <fullName evidence="1">Uncharacterized protein</fullName>
    </submittedName>
</protein>
<dbReference type="Proteomes" id="UP000188605">
    <property type="component" value="Unassembled WGS sequence"/>
</dbReference>
<comment type="caution">
    <text evidence="1">The sequence shown here is derived from an EMBL/GenBank/DDBJ whole genome shotgun (WGS) entry which is preliminary data.</text>
</comment>
<evidence type="ECO:0000313" key="2">
    <source>
        <dbReference type="Proteomes" id="UP000188605"/>
    </source>
</evidence>
<keyword evidence="2" id="KW-1185">Reference proteome</keyword>